<dbReference type="PANTHER" id="PTHR10791:SF22">
    <property type="entry name" value="BIDIRECTIONAL SUGAR TRANSPORTER SWEET11"/>
    <property type="match status" value="1"/>
</dbReference>
<keyword evidence="4" id="KW-1003">Cell membrane</keyword>
<comment type="similarity">
    <text evidence="2">Belongs to the SWEET sugar transporter family.</text>
</comment>
<accession>A0AAD4JD33</accession>
<reference evidence="11 12" key="1">
    <citation type="journal article" date="2021" name="Nat. Commun.">
        <title>Incipient diploidization of the medicinal plant Perilla within 10,000 years.</title>
        <authorList>
            <person name="Zhang Y."/>
            <person name="Shen Q."/>
            <person name="Leng L."/>
            <person name="Zhang D."/>
            <person name="Chen S."/>
            <person name="Shi Y."/>
            <person name="Ning Z."/>
            <person name="Chen S."/>
        </authorList>
    </citation>
    <scope>NUCLEOTIDE SEQUENCE [LARGE SCALE GENOMIC DNA]</scope>
    <source>
        <strain evidence="12">cv. PC099</strain>
    </source>
</reference>
<evidence type="ECO:0000256" key="10">
    <source>
        <dbReference type="SAM" id="Phobius"/>
    </source>
</evidence>
<keyword evidence="8 10" id="KW-1133">Transmembrane helix</keyword>
<evidence type="ECO:0000313" key="12">
    <source>
        <dbReference type="Proteomes" id="UP001190926"/>
    </source>
</evidence>
<evidence type="ECO:0000256" key="1">
    <source>
        <dbReference type="ARBA" id="ARBA00004651"/>
    </source>
</evidence>
<evidence type="ECO:0000256" key="2">
    <source>
        <dbReference type="ARBA" id="ARBA00007809"/>
    </source>
</evidence>
<evidence type="ECO:0000256" key="5">
    <source>
        <dbReference type="ARBA" id="ARBA00022597"/>
    </source>
</evidence>
<name>A0AAD4JD33_PERFH</name>
<comment type="caution">
    <text evidence="11">The sequence shown here is derived from an EMBL/GenBank/DDBJ whole genome shotgun (WGS) entry which is preliminary data.</text>
</comment>
<evidence type="ECO:0000256" key="9">
    <source>
        <dbReference type="ARBA" id="ARBA00023136"/>
    </source>
</evidence>
<evidence type="ECO:0000256" key="3">
    <source>
        <dbReference type="ARBA" id="ARBA00022448"/>
    </source>
</evidence>
<keyword evidence="12" id="KW-1185">Reference proteome</keyword>
<gene>
    <name evidence="11" type="ORF">C2S53_017544</name>
</gene>
<dbReference type="InterPro" id="IPR047664">
    <property type="entry name" value="SWEET"/>
</dbReference>
<keyword evidence="5" id="KW-0762">Sugar transport</keyword>
<evidence type="ECO:0000256" key="4">
    <source>
        <dbReference type="ARBA" id="ARBA00022475"/>
    </source>
</evidence>
<evidence type="ECO:0000256" key="7">
    <source>
        <dbReference type="ARBA" id="ARBA00022737"/>
    </source>
</evidence>
<dbReference type="InterPro" id="IPR004316">
    <property type="entry name" value="SWEET_rpt"/>
</dbReference>
<dbReference type="GO" id="GO:0051119">
    <property type="term" value="F:sugar transmembrane transporter activity"/>
    <property type="evidence" value="ECO:0007669"/>
    <property type="project" value="InterPro"/>
</dbReference>
<dbReference type="AlphaFoldDB" id="A0AAD4JD33"/>
<keyword evidence="3" id="KW-0813">Transport</keyword>
<feature type="transmembrane region" description="Helical" evidence="10">
    <location>
        <begin position="88"/>
        <end position="107"/>
    </location>
</feature>
<dbReference type="EMBL" id="SDAM02000089">
    <property type="protein sequence ID" value="KAH6831560.1"/>
    <property type="molecule type" value="Genomic_DNA"/>
</dbReference>
<protein>
    <submittedName>
        <fullName evidence="11">Uncharacterized protein</fullName>
    </submittedName>
</protein>
<dbReference type="FunFam" id="1.20.1280.290:FF:000003">
    <property type="entry name" value="Bidirectional sugar transporter SWEET"/>
    <property type="match status" value="1"/>
</dbReference>
<proteinExistence type="inferred from homology"/>
<organism evidence="11 12">
    <name type="scientific">Perilla frutescens var. hirtella</name>
    <name type="common">Perilla citriodora</name>
    <name type="synonym">Perilla setoyensis</name>
    <dbReference type="NCBI Taxonomy" id="608512"/>
    <lineage>
        <taxon>Eukaryota</taxon>
        <taxon>Viridiplantae</taxon>
        <taxon>Streptophyta</taxon>
        <taxon>Embryophyta</taxon>
        <taxon>Tracheophyta</taxon>
        <taxon>Spermatophyta</taxon>
        <taxon>Magnoliopsida</taxon>
        <taxon>eudicotyledons</taxon>
        <taxon>Gunneridae</taxon>
        <taxon>Pentapetalae</taxon>
        <taxon>asterids</taxon>
        <taxon>lamiids</taxon>
        <taxon>Lamiales</taxon>
        <taxon>Lamiaceae</taxon>
        <taxon>Nepetoideae</taxon>
        <taxon>Elsholtzieae</taxon>
        <taxon>Perilla</taxon>
    </lineage>
</organism>
<keyword evidence="9 10" id="KW-0472">Membrane</keyword>
<evidence type="ECO:0000313" key="11">
    <source>
        <dbReference type="EMBL" id="KAH6831560.1"/>
    </source>
</evidence>
<dbReference type="Proteomes" id="UP001190926">
    <property type="component" value="Unassembled WGS sequence"/>
</dbReference>
<keyword evidence="6 10" id="KW-0812">Transmembrane</keyword>
<sequence length="152" mass="16831">MVVMLIVCGFGFILVSTLFLVKPSQRAAIVGWICLVFSLGVFIAPLCIVRRVIESKSVEYMPFLLSLFLTLSAVIWCFYGLLIKDYNVAVPNVVGFIFGVVQMALYVKYNKMSSKLPQIETTATTTTPVPDHDGQVIEILTTNAELPSKFSN</sequence>
<comment type="subcellular location">
    <subcellularLocation>
        <location evidence="1">Cell membrane</location>
        <topology evidence="1">Multi-pass membrane protein</topology>
    </subcellularLocation>
</comment>
<dbReference type="GO" id="GO:0005886">
    <property type="term" value="C:plasma membrane"/>
    <property type="evidence" value="ECO:0007669"/>
    <property type="project" value="UniProtKB-SubCell"/>
</dbReference>
<dbReference type="Pfam" id="PF03083">
    <property type="entry name" value="MtN3_slv"/>
    <property type="match status" value="1"/>
</dbReference>
<dbReference type="PANTHER" id="PTHR10791">
    <property type="entry name" value="RAG1-ACTIVATING PROTEIN 1"/>
    <property type="match status" value="1"/>
</dbReference>
<feature type="transmembrane region" description="Helical" evidence="10">
    <location>
        <begin position="29"/>
        <end position="49"/>
    </location>
</feature>
<dbReference type="Gene3D" id="1.20.1280.290">
    <property type="match status" value="1"/>
</dbReference>
<evidence type="ECO:0000256" key="6">
    <source>
        <dbReference type="ARBA" id="ARBA00022692"/>
    </source>
</evidence>
<keyword evidence="7" id="KW-0677">Repeat</keyword>
<evidence type="ECO:0000256" key="8">
    <source>
        <dbReference type="ARBA" id="ARBA00022989"/>
    </source>
</evidence>
<feature type="transmembrane region" description="Helical" evidence="10">
    <location>
        <begin position="61"/>
        <end position="82"/>
    </location>
</feature>